<dbReference type="EMBL" id="FNNJ01000008">
    <property type="protein sequence ID" value="SDX70022.1"/>
    <property type="molecule type" value="Genomic_DNA"/>
</dbReference>
<sequence length="174" mass="20240">MKKVLYLILISFTVLVGCKNNEKAVVVDKEVEKEVICDKLDKWHENAAKADYEAYFNGMTTDGVFIGTDVTENWTIDEFKSFSKPHFDKGKAWSFKAVDRNIYIYENNELAWFDEVLDTWMGVCRGSGVVKKVNSQWKIQHYVLSLTIPNDNINNVIKINKKKDSLFLKKFFIH</sequence>
<name>A0A1H3DU11_9FLAO</name>
<dbReference type="RefSeq" id="WP_090124498.1">
    <property type="nucleotide sequence ID" value="NZ_FNNJ01000008.1"/>
</dbReference>
<dbReference type="InterPro" id="IPR037401">
    <property type="entry name" value="SnoaL-like"/>
</dbReference>
<gene>
    <name evidence="2" type="ORF">SAMN05444411_10875</name>
</gene>
<dbReference type="SUPFAM" id="SSF54427">
    <property type="entry name" value="NTF2-like"/>
    <property type="match status" value="1"/>
</dbReference>
<dbReference type="InterPro" id="IPR032710">
    <property type="entry name" value="NTF2-like_dom_sf"/>
</dbReference>
<feature type="domain" description="SnoaL-like" evidence="1">
    <location>
        <begin position="40"/>
        <end position="148"/>
    </location>
</feature>
<protein>
    <submittedName>
        <fullName evidence="2">SnoaL-like domain-containing protein</fullName>
    </submittedName>
</protein>
<evidence type="ECO:0000313" key="3">
    <source>
        <dbReference type="Proteomes" id="UP000199595"/>
    </source>
</evidence>
<evidence type="ECO:0000313" key="2">
    <source>
        <dbReference type="EMBL" id="SDX70022.1"/>
    </source>
</evidence>
<dbReference type="PROSITE" id="PS51257">
    <property type="entry name" value="PROKAR_LIPOPROTEIN"/>
    <property type="match status" value="1"/>
</dbReference>
<dbReference type="STRING" id="762486.SAMN05444411_10875"/>
<reference evidence="2 3" key="1">
    <citation type="submission" date="2016-10" db="EMBL/GenBank/DDBJ databases">
        <authorList>
            <person name="de Groot N.N."/>
        </authorList>
    </citation>
    <scope>NUCLEOTIDE SEQUENCE [LARGE SCALE GENOMIC DNA]</scope>
    <source>
        <strain evidence="2 3">DSM 24956</strain>
    </source>
</reference>
<dbReference type="Pfam" id="PF13474">
    <property type="entry name" value="SnoaL_3"/>
    <property type="match status" value="1"/>
</dbReference>
<accession>A0A1H3DU11</accession>
<evidence type="ECO:0000259" key="1">
    <source>
        <dbReference type="Pfam" id="PF13474"/>
    </source>
</evidence>
<dbReference type="Gene3D" id="3.10.450.50">
    <property type="match status" value="1"/>
</dbReference>
<dbReference type="OrthoDB" id="271716at2"/>
<proteinExistence type="predicted"/>
<dbReference type="AlphaFoldDB" id="A0A1H3DU11"/>
<organism evidence="2 3">
    <name type="scientific">Lutibacter oricola</name>
    <dbReference type="NCBI Taxonomy" id="762486"/>
    <lineage>
        <taxon>Bacteria</taxon>
        <taxon>Pseudomonadati</taxon>
        <taxon>Bacteroidota</taxon>
        <taxon>Flavobacteriia</taxon>
        <taxon>Flavobacteriales</taxon>
        <taxon>Flavobacteriaceae</taxon>
        <taxon>Lutibacter</taxon>
    </lineage>
</organism>
<keyword evidence="3" id="KW-1185">Reference proteome</keyword>
<dbReference type="Proteomes" id="UP000199595">
    <property type="component" value="Unassembled WGS sequence"/>
</dbReference>